<reference evidence="9" key="1">
    <citation type="submission" date="2023-01" db="EMBL/GenBank/DDBJ databases">
        <title>Metagenome sequencing of chrysophaentin producing Chrysophaeum taylorii.</title>
        <authorList>
            <person name="Davison J."/>
            <person name="Bewley C."/>
        </authorList>
    </citation>
    <scope>NUCLEOTIDE SEQUENCE</scope>
    <source>
        <strain evidence="9">NIES-1699</strain>
    </source>
</reference>
<proteinExistence type="predicted"/>
<dbReference type="GO" id="GO:0006816">
    <property type="term" value="P:calcium ion transport"/>
    <property type="evidence" value="ECO:0007669"/>
    <property type="project" value="TreeGrafter"/>
</dbReference>
<feature type="transmembrane region" description="Helical" evidence="7">
    <location>
        <begin position="794"/>
        <end position="818"/>
    </location>
</feature>
<dbReference type="InterPro" id="IPR002859">
    <property type="entry name" value="PKD/REJ-like"/>
</dbReference>
<feature type="compositionally biased region" description="Acidic residues" evidence="6">
    <location>
        <begin position="932"/>
        <end position="946"/>
    </location>
</feature>
<dbReference type="GO" id="GO:0005261">
    <property type="term" value="F:monoatomic cation channel activity"/>
    <property type="evidence" value="ECO:0007669"/>
    <property type="project" value="TreeGrafter"/>
</dbReference>
<feature type="transmembrane region" description="Helical" evidence="7">
    <location>
        <begin position="1460"/>
        <end position="1487"/>
    </location>
</feature>
<evidence type="ECO:0000256" key="4">
    <source>
        <dbReference type="ARBA" id="ARBA00022989"/>
    </source>
</evidence>
<feature type="transmembrane region" description="Helical" evidence="7">
    <location>
        <begin position="626"/>
        <end position="649"/>
    </location>
</feature>
<dbReference type="Proteomes" id="UP001230188">
    <property type="component" value="Unassembled WGS sequence"/>
</dbReference>
<dbReference type="Pfam" id="PF02010">
    <property type="entry name" value="REJ"/>
    <property type="match status" value="1"/>
</dbReference>
<feature type="transmembrane region" description="Helical" evidence="7">
    <location>
        <begin position="1291"/>
        <end position="1316"/>
    </location>
</feature>
<keyword evidence="2 7" id="KW-0812">Transmembrane</keyword>
<gene>
    <name evidence="9" type="ORF">CTAYLR_007698</name>
</gene>
<dbReference type="GO" id="GO:0005886">
    <property type="term" value="C:plasma membrane"/>
    <property type="evidence" value="ECO:0007669"/>
    <property type="project" value="TreeGrafter"/>
</dbReference>
<dbReference type="PANTHER" id="PTHR46730">
    <property type="entry name" value="POLYCYSTIN-1"/>
    <property type="match status" value="1"/>
</dbReference>
<keyword evidence="10" id="KW-1185">Reference proteome</keyword>
<evidence type="ECO:0000259" key="8">
    <source>
        <dbReference type="Pfam" id="PF02010"/>
    </source>
</evidence>
<dbReference type="EMBL" id="JAQMWT010000594">
    <property type="protein sequence ID" value="KAJ8599023.1"/>
    <property type="molecule type" value="Genomic_DNA"/>
</dbReference>
<keyword evidence="5 7" id="KW-0472">Membrane</keyword>
<keyword evidence="3" id="KW-0677">Repeat</keyword>
<name>A0AAD7XH16_9STRA</name>
<evidence type="ECO:0000256" key="7">
    <source>
        <dbReference type="SAM" id="Phobius"/>
    </source>
</evidence>
<evidence type="ECO:0000313" key="9">
    <source>
        <dbReference type="EMBL" id="KAJ8599023.1"/>
    </source>
</evidence>
<comment type="subcellular location">
    <subcellularLocation>
        <location evidence="1">Membrane</location>
    </subcellularLocation>
</comment>
<feature type="transmembrane region" description="Helical" evidence="7">
    <location>
        <begin position="1259"/>
        <end position="1279"/>
    </location>
</feature>
<feature type="compositionally biased region" description="Polar residues" evidence="6">
    <location>
        <begin position="847"/>
        <end position="856"/>
    </location>
</feature>
<feature type="compositionally biased region" description="Basic and acidic residues" evidence="6">
    <location>
        <begin position="857"/>
        <end position="869"/>
    </location>
</feature>
<accession>A0AAD7XH16</accession>
<evidence type="ECO:0000313" key="10">
    <source>
        <dbReference type="Proteomes" id="UP001230188"/>
    </source>
</evidence>
<feature type="domain" description="PKD/REJ-like" evidence="8">
    <location>
        <begin position="2"/>
        <end position="234"/>
    </location>
</feature>
<evidence type="ECO:0000256" key="6">
    <source>
        <dbReference type="SAM" id="MobiDB-lite"/>
    </source>
</evidence>
<sequence length="1512" mass="166280">MTLQLDAETPPSVEITSSITKAQSDAKLTIEARVVMGSLVAFESADITSAWSLTKGELTDDQLLEDVVRTQTRITTSLRSGTSYSSRSYAHDLVLSENSLVAGGSYAFQLTASTPGSTEGFAVVELTVRLPPSSGWLEISPESGMAFFELFELRAVKWVGDEPPLKYRFEIRIEGANNLILRTATLDNALKDVRLPPANNEPLLDVYVVVSDAVGASATASAQVDVLDASLDGLAKSTADALEVAFANYSLNTVCQIVAASAGSAAGRDSDLLAHLVPNLTKSFDMFGDNDQDIAEQIIAALLAPTGFPTALLFDTGLDALELTRRGLDILVATGLGSFVSMAPSVTATVLSNLLESQLFTNTTASESSLVEAAQTLLESIDALTLVQRNELVENEDAYEFSSKNLFSASRVFSSALGDRNHTIASGLMNASANVTANDGVVYQVSVTEFEVNPHGEQSDSQVVRFHVDTNSTTTTTTTSSADDSETAIELLIPGSASLGRDSNQSQSLNVTANCECGFVGLKNVTCPDGVSHELACNGTEGVHLFACNTSRHVCATWDAVERSWMVPDYCRAVERKEGSTSCQCILPGAPELSDARDYSTLAEITDAVDRYATTFRTTPNVKDSLLVLFALGSLLALVLFAHGFGYFLDKYDEKKVASVEIERSSSRTRMQMNALWNFFPTEQLREVPMRVGSRIARVMTRRHPIVNYAREYNSDVPRTTRAWKLGLEVAMFFAALGLETDLEYPDVKCKKHTTRHACHLGRGLLRKRVCEWEECGDPKCFELEPGSDAANSLAHFIVLMIVMALMLPVLAFVDFVFEQYLMAPCPRSLRCWFVRNDASGGDDHQVSSSHYATTLENERRQRAERDGDEVYHASTLDGDEVYRANAAALDEPYDARVFIEQKDDIAYNASKLDESTDDLREQIQIGISALSDDDDSDDDSSDECEPAFPDTTAGETIQEGNNIEDKGSSSSSSGRRNNNEDVKTSVPQDEVEVMVNHPDRPSQSTDILRVEQAWAISGTESVNSWFSASGLPALIELCVAKLRVDEEDVAESVVSADSLRGARSGDFSSAGSSLSVLMRSLGSTRRLVVRQAARPRRFVPCAAKEPPHTRSVRRKQMKTLVKKVGQAVLLRQAELQICMAEARRLPEGTLSERALFILKQLEASLLSDWSWVPSQKLWDTNIRVRVKAHMDEAFHLKQELDKVVGIDADDTRQLRIEKLLEAERCSLLPLTEKQIYQRAVSRALWQKSLPKDPPPVEYYVAAWLGITCLVAAIVWYCMQLATRIGKGKSKLWLFGVVTALFLFYFVILPVEILLFDYFIPSLLLERLKQYQDPTKLHRFPYKTKLPESPMFYLLLMMPQDYADTQIGIYAMQRALGSPVDTTSTAFYEDELEAIYHDQNWRARAGTRLGLAASSWIMRVPETLHELAFEEVLIAAVLFSKIMGSLPNSVGNSEGDHGEVLAMAVVVVVFAGIALLITSMIALCNCFEQLFLERGTRDAAESPRATPHALPP</sequence>
<evidence type="ECO:0000256" key="5">
    <source>
        <dbReference type="ARBA" id="ARBA00023136"/>
    </source>
</evidence>
<evidence type="ECO:0000256" key="2">
    <source>
        <dbReference type="ARBA" id="ARBA00022692"/>
    </source>
</evidence>
<keyword evidence="4 7" id="KW-1133">Transmembrane helix</keyword>
<evidence type="ECO:0000256" key="3">
    <source>
        <dbReference type="ARBA" id="ARBA00022737"/>
    </source>
</evidence>
<evidence type="ECO:0000256" key="1">
    <source>
        <dbReference type="ARBA" id="ARBA00004370"/>
    </source>
</evidence>
<feature type="region of interest" description="Disordered" evidence="6">
    <location>
        <begin position="930"/>
        <end position="990"/>
    </location>
</feature>
<protein>
    <recommendedName>
        <fullName evidence="8">PKD/REJ-like domain-containing protein</fullName>
    </recommendedName>
</protein>
<comment type="caution">
    <text evidence="9">The sequence shown here is derived from an EMBL/GenBank/DDBJ whole genome shotgun (WGS) entry which is preliminary data.</text>
</comment>
<feature type="region of interest" description="Disordered" evidence="6">
    <location>
        <begin position="841"/>
        <end position="869"/>
    </location>
</feature>
<dbReference type="PANTHER" id="PTHR46730:SF1">
    <property type="entry name" value="PLAT DOMAIN-CONTAINING PROTEIN"/>
    <property type="match status" value="1"/>
</dbReference>
<organism evidence="9 10">
    <name type="scientific">Chrysophaeum taylorii</name>
    <dbReference type="NCBI Taxonomy" id="2483200"/>
    <lineage>
        <taxon>Eukaryota</taxon>
        <taxon>Sar</taxon>
        <taxon>Stramenopiles</taxon>
        <taxon>Ochrophyta</taxon>
        <taxon>Pelagophyceae</taxon>
        <taxon>Pelagomonadales</taxon>
        <taxon>Pelagomonadaceae</taxon>
        <taxon>Chrysophaeum</taxon>
    </lineage>
</organism>